<dbReference type="EMBL" id="CAACVI010000015">
    <property type="protein sequence ID" value="VEN74026.1"/>
    <property type="molecule type" value="Genomic_DNA"/>
</dbReference>
<dbReference type="GO" id="GO:0009307">
    <property type="term" value="P:DNA restriction-modification system"/>
    <property type="evidence" value="ECO:0007669"/>
    <property type="project" value="InterPro"/>
</dbReference>
<reference evidence="1" key="1">
    <citation type="submission" date="2019-01" db="EMBL/GenBank/DDBJ databases">
        <authorList>
            <consortium name="Genoscope - CEA"/>
            <person name="William W."/>
        </authorList>
    </citation>
    <scope>NUCLEOTIDE SEQUENCE</scope>
    <source>
        <strain evidence="1">CR-1</strain>
    </source>
</reference>
<keyword evidence="1" id="KW-0378">Hydrolase</keyword>
<protein>
    <submittedName>
        <fullName evidence="1">Type-2 restriction enzyme BstVI</fullName>
        <ecNumber evidence="1">3.1.21.4</ecNumber>
    </submittedName>
</protein>
<sequence length="241" mass="27013">MPKIIDDIDPHVAKAVSHYWLSRKAQKDRQEKRGAPDAGLRSAVTGGAQMDGFIQLFKNLIVEGGIDERRVFEKKALQLPGFFRPTKEWDLLVVKNGRLIVAIEAKSQVGPSFGNNFNNRTEEAVGSALDLWTAFREGAFNGGLQPFVGYFFMIEDCQASNRPVKVKEPHFKVFPEFVGASYMKRYELFCRKLILERHYTSSSFIASSSDSGVRGVYHEPAKDLSFKRFASALVSHAGAFV</sequence>
<organism evidence="1">
    <name type="scientific">uncultured Desulfobacteraceae bacterium</name>
    <dbReference type="NCBI Taxonomy" id="218296"/>
    <lineage>
        <taxon>Bacteria</taxon>
        <taxon>Pseudomonadati</taxon>
        <taxon>Thermodesulfobacteriota</taxon>
        <taxon>Desulfobacteria</taxon>
        <taxon>Desulfobacterales</taxon>
        <taxon>Desulfobacteraceae</taxon>
        <taxon>environmental samples</taxon>
    </lineage>
</organism>
<dbReference type="InterPro" id="IPR007636">
    <property type="entry name" value="Restrct_endonuc_II_XhoI"/>
</dbReference>
<dbReference type="AlphaFoldDB" id="A0A484HKC1"/>
<dbReference type="GO" id="GO:0009036">
    <property type="term" value="F:type II site-specific deoxyribonuclease activity"/>
    <property type="evidence" value="ECO:0007669"/>
    <property type="project" value="UniProtKB-EC"/>
</dbReference>
<gene>
    <name evidence="1" type="primary">bstVIR</name>
    <name evidence="1" type="ORF">EPICR_220013</name>
</gene>
<dbReference type="Pfam" id="PF04555">
    <property type="entry name" value="XhoI"/>
    <property type="match status" value="1"/>
</dbReference>
<dbReference type="GO" id="GO:0003677">
    <property type="term" value="F:DNA binding"/>
    <property type="evidence" value="ECO:0007669"/>
    <property type="project" value="InterPro"/>
</dbReference>
<accession>A0A484HKC1</accession>
<dbReference type="EC" id="3.1.21.4" evidence="1"/>
<proteinExistence type="predicted"/>
<name>A0A484HKC1_9BACT</name>
<evidence type="ECO:0000313" key="1">
    <source>
        <dbReference type="EMBL" id="VEN74026.1"/>
    </source>
</evidence>